<evidence type="ECO:0000256" key="3">
    <source>
        <dbReference type="ARBA" id="ARBA00023274"/>
    </source>
</evidence>
<dbReference type="PANTHER" id="PTHR10934:SF25">
    <property type="entry name" value="LARGE RIBOSOMAL SUBUNIT PROTEIN EL18X-RELATED"/>
    <property type="match status" value="1"/>
</dbReference>
<dbReference type="OrthoDB" id="6353017at2759"/>
<dbReference type="Gene3D" id="3.100.10.10">
    <property type="match status" value="1"/>
</dbReference>
<protein>
    <submittedName>
        <fullName evidence="6">60S ribosomal protein L18-2</fullName>
    </submittedName>
</protein>
<feature type="domain" description="Large ribosomal subunit protein uL15/eL18" evidence="5">
    <location>
        <begin position="75"/>
        <end position="180"/>
    </location>
</feature>
<feature type="signal peptide" evidence="4">
    <location>
        <begin position="1"/>
        <end position="21"/>
    </location>
</feature>
<dbReference type="EMBL" id="QGNW01000719">
    <property type="protein sequence ID" value="RVW64545.1"/>
    <property type="molecule type" value="Genomic_DNA"/>
</dbReference>
<evidence type="ECO:0000256" key="4">
    <source>
        <dbReference type="SAM" id="SignalP"/>
    </source>
</evidence>
<keyword evidence="3" id="KW-0687">Ribonucleoprotein</keyword>
<accession>A0A438FXA9</accession>
<evidence type="ECO:0000256" key="2">
    <source>
        <dbReference type="ARBA" id="ARBA00022980"/>
    </source>
</evidence>
<evidence type="ECO:0000256" key="1">
    <source>
        <dbReference type="ARBA" id="ARBA00006815"/>
    </source>
</evidence>
<dbReference type="InterPro" id="IPR000039">
    <property type="entry name" value="Ribosomal_eL18"/>
</dbReference>
<evidence type="ECO:0000313" key="6">
    <source>
        <dbReference type="EMBL" id="RVW64545.1"/>
    </source>
</evidence>
<keyword evidence="2 6" id="KW-0689">Ribosomal protein</keyword>
<dbReference type="GO" id="GO:1990904">
    <property type="term" value="C:ribonucleoprotein complex"/>
    <property type="evidence" value="ECO:0007669"/>
    <property type="project" value="UniProtKB-KW"/>
</dbReference>
<proteinExistence type="inferred from homology"/>
<dbReference type="GO" id="GO:0003735">
    <property type="term" value="F:structural constituent of ribosome"/>
    <property type="evidence" value="ECO:0007669"/>
    <property type="project" value="InterPro"/>
</dbReference>
<dbReference type="GO" id="GO:0005840">
    <property type="term" value="C:ribosome"/>
    <property type="evidence" value="ECO:0007669"/>
    <property type="project" value="UniProtKB-KW"/>
</dbReference>
<dbReference type="InterPro" id="IPR021131">
    <property type="entry name" value="Ribosomal_uL15/eL18"/>
</dbReference>
<organism evidence="6 7">
    <name type="scientific">Vitis vinifera</name>
    <name type="common">Grape</name>
    <dbReference type="NCBI Taxonomy" id="29760"/>
    <lineage>
        <taxon>Eukaryota</taxon>
        <taxon>Viridiplantae</taxon>
        <taxon>Streptophyta</taxon>
        <taxon>Embryophyta</taxon>
        <taxon>Tracheophyta</taxon>
        <taxon>Spermatophyta</taxon>
        <taxon>Magnoliopsida</taxon>
        <taxon>eudicotyledons</taxon>
        <taxon>Gunneridae</taxon>
        <taxon>Pentapetalae</taxon>
        <taxon>rosids</taxon>
        <taxon>Vitales</taxon>
        <taxon>Vitaceae</taxon>
        <taxon>Viteae</taxon>
        <taxon>Vitis</taxon>
    </lineage>
</organism>
<keyword evidence="4" id="KW-0732">Signal</keyword>
<gene>
    <name evidence="6" type="primary">RPL18B_5</name>
    <name evidence="6" type="ORF">CK203_040402</name>
</gene>
<dbReference type="GO" id="GO:0003729">
    <property type="term" value="F:mRNA binding"/>
    <property type="evidence" value="ECO:0007669"/>
    <property type="project" value="UniProtKB-ARBA"/>
</dbReference>
<name>A0A438FXA9_VITVI</name>
<feature type="chain" id="PRO_5019013147" evidence="4">
    <location>
        <begin position="22"/>
        <end position="186"/>
    </location>
</feature>
<evidence type="ECO:0000259" key="5">
    <source>
        <dbReference type="Pfam" id="PF17135"/>
    </source>
</evidence>
<evidence type="ECO:0000313" key="7">
    <source>
        <dbReference type="Proteomes" id="UP000288805"/>
    </source>
</evidence>
<dbReference type="Pfam" id="PF17135">
    <property type="entry name" value="Ribosomal_L18"/>
    <property type="match status" value="1"/>
</dbReference>
<dbReference type="PANTHER" id="PTHR10934">
    <property type="entry name" value="60S RIBOSOMAL PROTEIN L18"/>
    <property type="match status" value="1"/>
</dbReference>
<sequence>MGVSIQVIALIFALQIPLVSKDLEMETSFLYLIKPLEPSVGSNEGPTKRRRQVRGSPLAVEGRGAAAMGIGLVVDDKSKKTKCTAPKSDDIYLKLTVKLYHFLVRKTGSKFNVVTLKRFFMSKVNKLPLLLSRLVRFMDGKKGKIVVVIGSVTDDLRVYEVLYLKVTILRFTKRVREGIERLMVNA</sequence>
<dbReference type="InterPro" id="IPR036227">
    <property type="entry name" value="Ribosomal_uL15/eL18_sf"/>
</dbReference>
<dbReference type="AlphaFoldDB" id="A0A438FXA9"/>
<comment type="similarity">
    <text evidence="1">Belongs to the eukaryotic ribosomal protein eL18 family.</text>
</comment>
<dbReference type="GO" id="GO:0006412">
    <property type="term" value="P:translation"/>
    <property type="evidence" value="ECO:0007669"/>
    <property type="project" value="InterPro"/>
</dbReference>
<reference evidence="6 7" key="1">
    <citation type="journal article" date="2018" name="PLoS Genet.">
        <title>Population sequencing reveals clonal diversity and ancestral inbreeding in the grapevine cultivar Chardonnay.</title>
        <authorList>
            <person name="Roach M.J."/>
            <person name="Johnson D.L."/>
            <person name="Bohlmann J."/>
            <person name="van Vuuren H.J."/>
            <person name="Jones S.J."/>
            <person name="Pretorius I.S."/>
            <person name="Schmidt S.A."/>
            <person name="Borneman A.R."/>
        </authorList>
    </citation>
    <scope>NUCLEOTIDE SEQUENCE [LARGE SCALE GENOMIC DNA]</scope>
    <source>
        <strain evidence="7">cv. Chardonnay</strain>
        <tissue evidence="6">Leaf</tissue>
    </source>
</reference>
<comment type="caution">
    <text evidence="6">The sequence shown here is derived from an EMBL/GenBank/DDBJ whole genome shotgun (WGS) entry which is preliminary data.</text>
</comment>
<dbReference type="SUPFAM" id="SSF52080">
    <property type="entry name" value="Ribosomal proteins L15p and L18e"/>
    <property type="match status" value="1"/>
</dbReference>
<dbReference type="Proteomes" id="UP000288805">
    <property type="component" value="Unassembled WGS sequence"/>
</dbReference>